<proteinExistence type="predicted"/>
<reference evidence="2 3" key="1">
    <citation type="journal article" date="2019" name="Commun. Biol.">
        <title>The bagworm genome reveals a unique fibroin gene that provides high tensile strength.</title>
        <authorList>
            <person name="Kono N."/>
            <person name="Nakamura H."/>
            <person name="Ohtoshi R."/>
            <person name="Tomita M."/>
            <person name="Numata K."/>
            <person name="Arakawa K."/>
        </authorList>
    </citation>
    <scope>NUCLEOTIDE SEQUENCE [LARGE SCALE GENOMIC DNA]</scope>
</reference>
<dbReference type="EMBL" id="BGZK01000341">
    <property type="protein sequence ID" value="GBP37951.1"/>
    <property type="molecule type" value="Genomic_DNA"/>
</dbReference>
<accession>A0A4C1VHJ9</accession>
<sequence>MVFLLSAVSWTHQACTLLLHVPMRAARRRRRALQNIYDAIVARETNRTGNRFVPYCTRASIALSAHDRRMFASSPGSSSAAYRGAVPRRRGEQRPATCACAYRRARDSPQTNIRSDLAVAEMTP</sequence>
<name>A0A4C1VHJ9_EUMVA</name>
<organism evidence="2 3">
    <name type="scientific">Eumeta variegata</name>
    <name type="common">Bagworm moth</name>
    <name type="synonym">Eumeta japonica</name>
    <dbReference type="NCBI Taxonomy" id="151549"/>
    <lineage>
        <taxon>Eukaryota</taxon>
        <taxon>Metazoa</taxon>
        <taxon>Ecdysozoa</taxon>
        <taxon>Arthropoda</taxon>
        <taxon>Hexapoda</taxon>
        <taxon>Insecta</taxon>
        <taxon>Pterygota</taxon>
        <taxon>Neoptera</taxon>
        <taxon>Endopterygota</taxon>
        <taxon>Lepidoptera</taxon>
        <taxon>Glossata</taxon>
        <taxon>Ditrysia</taxon>
        <taxon>Tineoidea</taxon>
        <taxon>Psychidae</taxon>
        <taxon>Oiketicinae</taxon>
        <taxon>Eumeta</taxon>
    </lineage>
</organism>
<evidence type="ECO:0000313" key="2">
    <source>
        <dbReference type="EMBL" id="GBP37951.1"/>
    </source>
</evidence>
<comment type="caution">
    <text evidence="2">The sequence shown here is derived from an EMBL/GenBank/DDBJ whole genome shotgun (WGS) entry which is preliminary data.</text>
</comment>
<protein>
    <submittedName>
        <fullName evidence="2">Uncharacterized protein</fullName>
    </submittedName>
</protein>
<gene>
    <name evidence="2" type="ORF">EVAR_84938_1</name>
</gene>
<dbReference type="AlphaFoldDB" id="A0A4C1VHJ9"/>
<evidence type="ECO:0000256" key="1">
    <source>
        <dbReference type="SAM" id="MobiDB-lite"/>
    </source>
</evidence>
<feature type="region of interest" description="Disordered" evidence="1">
    <location>
        <begin position="71"/>
        <end position="96"/>
    </location>
</feature>
<keyword evidence="3" id="KW-1185">Reference proteome</keyword>
<dbReference type="Proteomes" id="UP000299102">
    <property type="component" value="Unassembled WGS sequence"/>
</dbReference>
<evidence type="ECO:0000313" key="3">
    <source>
        <dbReference type="Proteomes" id="UP000299102"/>
    </source>
</evidence>